<gene>
    <name evidence="1" type="ORF">UC3_03381</name>
</gene>
<dbReference type="AlphaFoldDB" id="R3W2X7"/>
<sequence length="68" mass="7988">MYNMDDIELTVKQSGHISMDKVLEKVNVSPSNKEKLILASKLKYMETIEVSYRHFSNKVATYLEYKEE</sequence>
<dbReference type="RefSeq" id="WP_010770011.1">
    <property type="nucleotide sequence ID" value="NZ_ASWE01000001.1"/>
</dbReference>
<name>R3W2X7_9ENTE</name>
<dbReference type="HOGENOM" id="CLU_2787420_0_0_9"/>
<reference evidence="1 2" key="1">
    <citation type="submission" date="2013-02" db="EMBL/GenBank/DDBJ databases">
        <title>The Genome Sequence of Enterococcus phoeniculicola BAA-412.</title>
        <authorList>
            <consortium name="The Broad Institute Genome Sequencing Platform"/>
            <consortium name="The Broad Institute Genome Sequencing Center for Infectious Disease"/>
            <person name="Earl A.M."/>
            <person name="Gilmore M.S."/>
            <person name="Lebreton F."/>
            <person name="Walker B."/>
            <person name="Young S.K."/>
            <person name="Zeng Q."/>
            <person name="Gargeya S."/>
            <person name="Fitzgerald M."/>
            <person name="Haas B."/>
            <person name="Abouelleil A."/>
            <person name="Alvarado L."/>
            <person name="Arachchi H.M."/>
            <person name="Berlin A.M."/>
            <person name="Chapman S.B."/>
            <person name="Dewar J."/>
            <person name="Goldberg J."/>
            <person name="Griggs A."/>
            <person name="Gujja S."/>
            <person name="Hansen M."/>
            <person name="Howarth C."/>
            <person name="Imamovic A."/>
            <person name="Larimer J."/>
            <person name="McCowan C."/>
            <person name="Murphy C."/>
            <person name="Neiman D."/>
            <person name="Pearson M."/>
            <person name="Priest M."/>
            <person name="Roberts A."/>
            <person name="Saif S."/>
            <person name="Shea T."/>
            <person name="Sisk P."/>
            <person name="Sykes S."/>
            <person name="Wortman J."/>
            <person name="Nusbaum C."/>
            <person name="Birren B."/>
        </authorList>
    </citation>
    <scope>NUCLEOTIDE SEQUENCE [LARGE SCALE GENOMIC DNA]</scope>
    <source>
        <strain evidence="1 2">ATCC BAA-412</strain>
    </source>
</reference>
<evidence type="ECO:0000313" key="1">
    <source>
        <dbReference type="EMBL" id="EOL41816.1"/>
    </source>
</evidence>
<keyword evidence="2" id="KW-1185">Reference proteome</keyword>
<accession>R3W2X7</accession>
<dbReference type="PATRIC" id="fig|1158610.3.peg.3375"/>
<dbReference type="STRING" id="154621.RV11_GL001408"/>
<dbReference type="Proteomes" id="UP000013785">
    <property type="component" value="Unassembled WGS sequence"/>
</dbReference>
<proteinExistence type="predicted"/>
<dbReference type="EMBL" id="AJAT01000018">
    <property type="protein sequence ID" value="EOL41816.1"/>
    <property type="molecule type" value="Genomic_DNA"/>
</dbReference>
<organism evidence="1 2">
    <name type="scientific">Enterococcus phoeniculicola ATCC BAA-412</name>
    <dbReference type="NCBI Taxonomy" id="1158610"/>
    <lineage>
        <taxon>Bacteria</taxon>
        <taxon>Bacillati</taxon>
        <taxon>Bacillota</taxon>
        <taxon>Bacilli</taxon>
        <taxon>Lactobacillales</taxon>
        <taxon>Enterococcaceae</taxon>
        <taxon>Enterococcus</taxon>
    </lineage>
</organism>
<comment type="caution">
    <text evidence="1">The sequence shown here is derived from an EMBL/GenBank/DDBJ whole genome shotgun (WGS) entry which is preliminary data.</text>
</comment>
<evidence type="ECO:0000313" key="2">
    <source>
        <dbReference type="Proteomes" id="UP000013785"/>
    </source>
</evidence>
<protein>
    <submittedName>
        <fullName evidence="1">Uncharacterized protein</fullName>
    </submittedName>
</protein>